<dbReference type="GO" id="GO:0006635">
    <property type="term" value="P:fatty acid beta-oxidation"/>
    <property type="evidence" value="ECO:0007669"/>
    <property type="project" value="TreeGrafter"/>
</dbReference>
<dbReference type="RefSeq" id="XP_022517607.1">
    <property type="nucleotide sequence ID" value="XM_022650281.1"/>
</dbReference>
<dbReference type="InterPro" id="IPR016039">
    <property type="entry name" value="Thiolase-like"/>
</dbReference>
<evidence type="ECO:0000256" key="6">
    <source>
        <dbReference type="ARBA" id="ARBA00047605"/>
    </source>
</evidence>
<dbReference type="Pfam" id="PF00108">
    <property type="entry name" value="Thiolase_N"/>
    <property type="match status" value="1"/>
</dbReference>
<dbReference type="InterPro" id="IPR050215">
    <property type="entry name" value="Thiolase-like_sf_Thiolase"/>
</dbReference>
<comment type="catalytic activity">
    <reaction evidence="6">
        <text>an acyl-CoA + acetyl-CoA = a 3-oxoacyl-CoA + CoA</text>
        <dbReference type="Rhea" id="RHEA:21564"/>
        <dbReference type="ChEBI" id="CHEBI:57287"/>
        <dbReference type="ChEBI" id="CHEBI:57288"/>
        <dbReference type="ChEBI" id="CHEBI:58342"/>
        <dbReference type="ChEBI" id="CHEBI:90726"/>
        <dbReference type="EC" id="2.3.1.16"/>
    </reaction>
</comment>
<dbReference type="InterPro" id="IPR020616">
    <property type="entry name" value="Thiolase_N"/>
</dbReference>
<evidence type="ECO:0000256" key="5">
    <source>
        <dbReference type="ARBA" id="ARBA00023315"/>
    </source>
</evidence>
<accession>A0A177FN05</accession>
<keyword evidence="11" id="KW-1185">Reference proteome</keyword>
<proteinExistence type="inferred from homology"/>
<protein>
    <submittedName>
        <fullName evidence="10">Uncharacterized protein</fullName>
    </submittedName>
</protein>
<organism evidence="10 11">
    <name type="scientific">Fonsecaea monophora</name>
    <dbReference type="NCBI Taxonomy" id="254056"/>
    <lineage>
        <taxon>Eukaryota</taxon>
        <taxon>Fungi</taxon>
        <taxon>Dikarya</taxon>
        <taxon>Ascomycota</taxon>
        <taxon>Pezizomycotina</taxon>
        <taxon>Eurotiomycetes</taxon>
        <taxon>Chaetothyriomycetidae</taxon>
        <taxon>Chaetothyriales</taxon>
        <taxon>Herpotrichiellaceae</taxon>
        <taxon>Fonsecaea</taxon>
    </lineage>
</organism>
<dbReference type="CDD" id="cd00751">
    <property type="entry name" value="thiolase"/>
    <property type="match status" value="1"/>
</dbReference>
<dbReference type="Pfam" id="PF02803">
    <property type="entry name" value="Thiolase_C"/>
    <property type="match status" value="1"/>
</dbReference>
<keyword evidence="5 7" id="KW-0012">Acyltransferase</keyword>
<dbReference type="InterPro" id="IPR020617">
    <property type="entry name" value="Thiolase_C"/>
</dbReference>
<evidence type="ECO:0000256" key="3">
    <source>
        <dbReference type="ARBA" id="ARBA00010982"/>
    </source>
</evidence>
<evidence type="ECO:0000256" key="7">
    <source>
        <dbReference type="RuleBase" id="RU003557"/>
    </source>
</evidence>
<dbReference type="Proteomes" id="UP000077002">
    <property type="component" value="Unassembled WGS sequence"/>
</dbReference>
<evidence type="ECO:0000256" key="2">
    <source>
        <dbReference type="ARBA" id="ARBA00004872"/>
    </source>
</evidence>
<dbReference type="Gene3D" id="3.40.47.10">
    <property type="match status" value="2"/>
</dbReference>
<dbReference type="SUPFAM" id="SSF53901">
    <property type="entry name" value="Thiolase-like"/>
    <property type="match status" value="2"/>
</dbReference>
<comment type="caution">
    <text evidence="10">The sequence shown here is derived from an EMBL/GenBank/DDBJ whole genome shotgun (WGS) entry which is preliminary data.</text>
</comment>
<name>A0A177FN05_9EURO</name>
<gene>
    <name evidence="10" type="ORF">AYO21_00291</name>
</gene>
<comment type="pathway">
    <text evidence="2">Lipid metabolism; fatty acid metabolism.</text>
</comment>
<keyword evidence="4 7" id="KW-0808">Transferase</keyword>
<dbReference type="PANTHER" id="PTHR43853:SF10">
    <property type="entry name" value="ACETYL-COA C-ACETYLTRANSFERASE"/>
    <property type="match status" value="1"/>
</dbReference>
<dbReference type="GO" id="GO:0010124">
    <property type="term" value="P:phenylacetate catabolic process"/>
    <property type="evidence" value="ECO:0007669"/>
    <property type="project" value="TreeGrafter"/>
</dbReference>
<dbReference type="GO" id="GO:0003988">
    <property type="term" value="F:acetyl-CoA C-acyltransferase activity"/>
    <property type="evidence" value="ECO:0007669"/>
    <property type="project" value="UniProtKB-EC"/>
</dbReference>
<dbReference type="NCBIfam" id="TIGR01930">
    <property type="entry name" value="AcCoA-C-Actrans"/>
    <property type="match status" value="1"/>
</dbReference>
<feature type="domain" description="Thiolase C-terminal" evidence="9">
    <location>
        <begin position="288"/>
        <end position="363"/>
    </location>
</feature>
<evidence type="ECO:0000259" key="8">
    <source>
        <dbReference type="Pfam" id="PF00108"/>
    </source>
</evidence>
<evidence type="ECO:0000313" key="10">
    <source>
        <dbReference type="EMBL" id="OAG45655.1"/>
    </source>
</evidence>
<sequence length="363" mass="39278">MASQRLSAVLSHLPSTSSAVDNIAKQNPDDVVITLAIRTPMCKAKKGGLKDTTLDGLVFKILEQVRLRSKLDPRLVDDVCLGNVRDGKAGYYVRAAALAAGFPNTAGASSVSRFCSSGLTATQFIANEIITGMIEVGVVVGAESLSEGNERLSRPFADDVMNASEEARDCMLPMGATSENVAREFNITRQRQDEFAVESYRRAELAQKNGWFDDEIAPITVKKDGKDTTLARDEIRWGTTYDGIKNLRPAFAEYGDTTHAGNSSQITDGAGALILMKRSKALELNQPILGKYVGTALAGLPPRIMGIGPVLAIPKLLSRYNLSLDKDIDVVEINEAFASMAVYCRDYLNLDWTKLNPRGGAIA</sequence>
<evidence type="ECO:0000313" key="11">
    <source>
        <dbReference type="Proteomes" id="UP000077002"/>
    </source>
</evidence>
<dbReference type="InterPro" id="IPR002155">
    <property type="entry name" value="Thiolase"/>
</dbReference>
<evidence type="ECO:0000259" key="9">
    <source>
        <dbReference type="Pfam" id="PF02803"/>
    </source>
</evidence>
<dbReference type="PIRSF" id="PIRSF000429">
    <property type="entry name" value="Ac-CoA_Ac_transf"/>
    <property type="match status" value="1"/>
</dbReference>
<comment type="cofactor">
    <cofactor evidence="1">
        <name>K(+)</name>
        <dbReference type="ChEBI" id="CHEBI:29103"/>
    </cofactor>
</comment>
<dbReference type="AlphaFoldDB" id="A0A177FN05"/>
<evidence type="ECO:0000256" key="1">
    <source>
        <dbReference type="ARBA" id="ARBA00001958"/>
    </source>
</evidence>
<evidence type="ECO:0000256" key="4">
    <source>
        <dbReference type="ARBA" id="ARBA00022679"/>
    </source>
</evidence>
<dbReference type="PANTHER" id="PTHR43853">
    <property type="entry name" value="3-KETOACYL-COA THIOLASE, PEROXISOMAL"/>
    <property type="match status" value="1"/>
</dbReference>
<dbReference type="GO" id="GO:0005777">
    <property type="term" value="C:peroxisome"/>
    <property type="evidence" value="ECO:0007669"/>
    <property type="project" value="TreeGrafter"/>
</dbReference>
<feature type="domain" description="Thiolase N-terminal" evidence="8">
    <location>
        <begin position="31"/>
        <end position="279"/>
    </location>
</feature>
<comment type="similarity">
    <text evidence="3 7">Belongs to the thiolase-like superfamily. Thiolase family.</text>
</comment>
<reference evidence="10 11" key="1">
    <citation type="submission" date="2016-03" db="EMBL/GenBank/DDBJ databases">
        <title>Draft genome sequence of the Fonsecaea monophora CBS 269.37.</title>
        <authorList>
            <person name="Bombassaro A."/>
            <person name="Vinicius W.A."/>
            <person name="De Hoog S."/>
            <person name="Sun J."/>
            <person name="Souza E.M."/>
            <person name="Raittz R.T."/>
            <person name="Costa F."/>
            <person name="Leao A.C."/>
            <person name="Tadra-Sfeir M.Z."/>
            <person name="Baura V."/>
            <person name="Balsanelli E."/>
            <person name="Pedrosa F.O."/>
            <person name="Moreno L.F."/>
            <person name="Steffens M.B."/>
            <person name="Xi L."/>
            <person name="Bocca A.L."/>
            <person name="Felipe M.S."/>
            <person name="Teixeira M."/>
            <person name="Telles Filho F.Q."/>
            <person name="Azevedo C.M."/>
            <person name="Gomes R."/>
            <person name="Vicente V.A."/>
        </authorList>
    </citation>
    <scope>NUCLEOTIDE SEQUENCE [LARGE SCALE GENOMIC DNA]</scope>
    <source>
        <strain evidence="10 11">CBS 269.37</strain>
    </source>
</reference>
<dbReference type="GeneID" id="34595473"/>
<dbReference type="OrthoDB" id="5404651at2759"/>
<dbReference type="EMBL" id="LVKK01000001">
    <property type="protein sequence ID" value="OAG45655.1"/>
    <property type="molecule type" value="Genomic_DNA"/>
</dbReference>